<sequence length="448" mass="46401">MATPTVWLPEFQVNTGVADAPVVEDTQTIGLSNGNILIAWTEQGTSGVGTSNSGDIVAKIIDGAGNTVRDSFRVNRSYSSDNESDFDIAATNDGGFVLVYIDRESVSSRLVWERKDAVGDNVVTSVIDAEIDPSEDLSNPQVAVNAADNTSFISFVEIAPGDDAFSADIRGIRLSDTGGFLTGIFDAGDNATGAQTQNDVAINTNGEMVSVYSDAGAITVDVLSNGGILQHRAIAAVAAAPLDPQVATLANGNIATTWTDGVGASSDGTVRLAVYNADLGMVRAATAVDAVDATDSEIVALPDGEFVIVWKDTSANTIKAQKYDSDGTADGSTVTVDNSEGFTPNVGVTGDGRVLFTWEGDGDVKASIWDPRDGAINTATYDDPPVNFVDGDVIYAKTTGGTVNGTMAPPTGSSAAARPIFCRAWATTTRWKATAVMIPFPVAAAMTA</sequence>
<evidence type="ECO:0000313" key="1">
    <source>
        <dbReference type="EMBL" id="QUJ76029.1"/>
    </source>
</evidence>
<evidence type="ECO:0000313" key="2">
    <source>
        <dbReference type="Proteomes" id="UP000683291"/>
    </source>
</evidence>
<gene>
    <name evidence="1" type="ORF">KDD17_14010</name>
</gene>
<name>A0A975JCM6_9RHOB</name>
<dbReference type="Proteomes" id="UP000683291">
    <property type="component" value="Chromosome 1"/>
</dbReference>
<dbReference type="EMBL" id="CP073581">
    <property type="protein sequence ID" value="QUJ76029.1"/>
    <property type="molecule type" value="Genomic_DNA"/>
</dbReference>
<reference evidence="1" key="1">
    <citation type="submission" date="2021-04" db="EMBL/GenBank/DDBJ databases">
        <title>Complete genome sequence for Sulfitobacter sp. strain JK7-1.</title>
        <authorList>
            <person name="Park S.-J."/>
        </authorList>
    </citation>
    <scope>NUCLEOTIDE SEQUENCE</scope>
    <source>
        <strain evidence="1">JK7-1</strain>
    </source>
</reference>
<dbReference type="KEGG" id="sual:KDD17_14010"/>
<proteinExistence type="predicted"/>
<accession>A0A975JCM6</accession>
<protein>
    <submittedName>
        <fullName evidence="1">Uncharacterized protein</fullName>
    </submittedName>
</protein>
<dbReference type="AlphaFoldDB" id="A0A975JCM6"/>
<keyword evidence="2" id="KW-1185">Reference proteome</keyword>
<dbReference type="RefSeq" id="WP_212704227.1">
    <property type="nucleotide sequence ID" value="NZ_CP073581.1"/>
</dbReference>
<organism evidence="1 2">
    <name type="scientific">Sulfitobacter albidus</name>
    <dbReference type="NCBI Taxonomy" id="2829501"/>
    <lineage>
        <taxon>Bacteria</taxon>
        <taxon>Pseudomonadati</taxon>
        <taxon>Pseudomonadota</taxon>
        <taxon>Alphaproteobacteria</taxon>
        <taxon>Rhodobacterales</taxon>
        <taxon>Roseobacteraceae</taxon>
        <taxon>Sulfitobacter</taxon>
    </lineage>
</organism>